<name>A0AAD8T1C4_LOLMU</name>
<keyword evidence="2" id="KW-1185">Reference proteome</keyword>
<dbReference type="Proteomes" id="UP001231189">
    <property type="component" value="Unassembled WGS sequence"/>
</dbReference>
<sequence>MPLPLGDFGAAVADFVPVGNWLFEMVPLAASNRPWPGRAEGPPLVSPPRIVARSRLRLSFSCSGTRKIRHPPPSFVRPWPGHPIPLYISLSQLLGREEGVGVQEMGRWGGCWDSFTSMALYQKSPNPRLFLHVQAMNRLLL</sequence>
<dbReference type="AlphaFoldDB" id="A0AAD8T1C4"/>
<evidence type="ECO:0000313" key="2">
    <source>
        <dbReference type="Proteomes" id="UP001231189"/>
    </source>
</evidence>
<proteinExistence type="predicted"/>
<comment type="caution">
    <text evidence="1">The sequence shown here is derived from an EMBL/GenBank/DDBJ whole genome shotgun (WGS) entry which is preliminary data.</text>
</comment>
<evidence type="ECO:0000313" key="1">
    <source>
        <dbReference type="EMBL" id="KAK1667589.1"/>
    </source>
</evidence>
<reference evidence="1" key="1">
    <citation type="submission" date="2023-07" db="EMBL/GenBank/DDBJ databases">
        <title>A chromosome-level genome assembly of Lolium multiflorum.</title>
        <authorList>
            <person name="Chen Y."/>
            <person name="Copetti D."/>
            <person name="Kolliker R."/>
            <person name="Studer B."/>
        </authorList>
    </citation>
    <scope>NUCLEOTIDE SEQUENCE</scope>
    <source>
        <strain evidence="1">02402/16</strain>
        <tissue evidence="1">Leaf</tissue>
    </source>
</reference>
<gene>
    <name evidence="1" type="ORF">QYE76_055748</name>
</gene>
<dbReference type="EMBL" id="JAUUTY010000003">
    <property type="protein sequence ID" value="KAK1667589.1"/>
    <property type="molecule type" value="Genomic_DNA"/>
</dbReference>
<organism evidence="1 2">
    <name type="scientific">Lolium multiflorum</name>
    <name type="common">Italian ryegrass</name>
    <name type="synonym">Lolium perenne subsp. multiflorum</name>
    <dbReference type="NCBI Taxonomy" id="4521"/>
    <lineage>
        <taxon>Eukaryota</taxon>
        <taxon>Viridiplantae</taxon>
        <taxon>Streptophyta</taxon>
        <taxon>Embryophyta</taxon>
        <taxon>Tracheophyta</taxon>
        <taxon>Spermatophyta</taxon>
        <taxon>Magnoliopsida</taxon>
        <taxon>Liliopsida</taxon>
        <taxon>Poales</taxon>
        <taxon>Poaceae</taxon>
        <taxon>BOP clade</taxon>
        <taxon>Pooideae</taxon>
        <taxon>Poodae</taxon>
        <taxon>Poeae</taxon>
        <taxon>Poeae Chloroplast Group 2 (Poeae type)</taxon>
        <taxon>Loliodinae</taxon>
        <taxon>Loliinae</taxon>
        <taxon>Lolium</taxon>
    </lineage>
</organism>
<accession>A0AAD8T1C4</accession>
<protein>
    <submittedName>
        <fullName evidence="1">Uncharacterized protein</fullName>
    </submittedName>
</protein>